<keyword evidence="3 10" id="KW-0813">Transport</keyword>
<dbReference type="AlphaFoldDB" id="A0A7C1JWW4"/>
<feature type="transmembrane region" description="Helical" evidence="10">
    <location>
        <begin position="211"/>
        <end position="232"/>
    </location>
</feature>
<evidence type="ECO:0000256" key="7">
    <source>
        <dbReference type="ARBA" id="ARBA00023010"/>
    </source>
</evidence>
<evidence type="ECO:0000256" key="10">
    <source>
        <dbReference type="HAMAP-Rule" id="MF_01465"/>
    </source>
</evidence>
<keyword evidence="10" id="KW-1003">Cell membrane</keyword>
<dbReference type="GO" id="GO:0005886">
    <property type="term" value="C:plasma membrane"/>
    <property type="evidence" value="ECO:0007669"/>
    <property type="project" value="UniProtKB-SubCell"/>
</dbReference>
<reference evidence="12" key="1">
    <citation type="journal article" date="2020" name="mSystems">
        <title>Genome- and Community-Level Interaction Insights into Carbon Utilization and Element Cycling Functions of Hydrothermarchaeota in Hydrothermal Sediment.</title>
        <authorList>
            <person name="Zhou Z."/>
            <person name="Liu Y."/>
            <person name="Xu W."/>
            <person name="Pan J."/>
            <person name="Luo Z.H."/>
            <person name="Li M."/>
        </authorList>
    </citation>
    <scope>NUCLEOTIDE SEQUENCE [LARGE SCALE GENOMIC DNA]</scope>
    <source>
        <strain evidence="12">SpSt-289</strain>
    </source>
</reference>
<dbReference type="PANTHER" id="PTHR10906">
    <property type="entry name" value="SECY/SEC61-ALPHA FAMILY MEMBER"/>
    <property type="match status" value="1"/>
</dbReference>
<dbReference type="InterPro" id="IPR030659">
    <property type="entry name" value="SecY_CS"/>
</dbReference>
<evidence type="ECO:0000256" key="1">
    <source>
        <dbReference type="ARBA" id="ARBA00004141"/>
    </source>
</evidence>
<dbReference type="NCBIfam" id="TIGR00967">
    <property type="entry name" value="3a0501s007"/>
    <property type="match status" value="1"/>
</dbReference>
<keyword evidence="6 10" id="KW-1133">Transmembrane helix</keyword>
<evidence type="ECO:0000256" key="3">
    <source>
        <dbReference type="ARBA" id="ARBA00022448"/>
    </source>
</evidence>
<comment type="function">
    <text evidence="10">The central subunit of the protein translocation channel SecYEG. Consists of two halves formed by TMs 1-5 and 6-10. These two domains form a lateral gate at the front which open onto the bilayer between TMs 2 and 7, and are clamped together by SecE at the back. The channel is closed by both a pore ring composed of hydrophobic SecY resides and a short helix (helix 2A) on the extracellular side of the membrane which forms a plug. The plug probably moves laterally to allow the channel to open. The ring and the pore may move independently.</text>
</comment>
<dbReference type="FunFam" id="1.10.3370.10:FF:000001">
    <property type="entry name" value="Preprotein translocase subunit SecY"/>
    <property type="match status" value="1"/>
</dbReference>
<feature type="transmembrane region" description="Helical" evidence="10">
    <location>
        <begin position="316"/>
        <end position="334"/>
    </location>
</feature>
<dbReference type="InterPro" id="IPR023201">
    <property type="entry name" value="SecY_dom_sf"/>
</dbReference>
<evidence type="ECO:0000256" key="9">
    <source>
        <dbReference type="ARBA" id="ARBA00039733"/>
    </source>
</evidence>
<dbReference type="Pfam" id="PF00344">
    <property type="entry name" value="SecY"/>
    <property type="match status" value="1"/>
</dbReference>
<dbReference type="SUPFAM" id="SSF103491">
    <property type="entry name" value="Preprotein translocase SecY subunit"/>
    <property type="match status" value="1"/>
</dbReference>
<evidence type="ECO:0000256" key="4">
    <source>
        <dbReference type="ARBA" id="ARBA00022692"/>
    </source>
</evidence>
<dbReference type="EMBL" id="DSMG01000041">
    <property type="protein sequence ID" value="HDX30530.1"/>
    <property type="molecule type" value="Genomic_DNA"/>
</dbReference>
<keyword evidence="7 10" id="KW-0811">Translocation</keyword>
<feature type="transmembrane region" description="Helical" evidence="10">
    <location>
        <begin position="114"/>
        <end position="135"/>
    </location>
</feature>
<feature type="transmembrane region" description="Helical" evidence="10">
    <location>
        <begin position="188"/>
        <end position="205"/>
    </location>
</feature>
<organism evidence="12">
    <name type="scientific">Caldilinea aerophila</name>
    <dbReference type="NCBI Taxonomy" id="133453"/>
    <lineage>
        <taxon>Bacteria</taxon>
        <taxon>Bacillati</taxon>
        <taxon>Chloroflexota</taxon>
        <taxon>Caldilineae</taxon>
        <taxon>Caldilineales</taxon>
        <taxon>Caldilineaceae</taxon>
        <taxon>Caldilinea</taxon>
    </lineage>
</organism>
<evidence type="ECO:0000313" key="12">
    <source>
        <dbReference type="EMBL" id="HDX30530.1"/>
    </source>
</evidence>
<dbReference type="GO" id="GO:0043952">
    <property type="term" value="P:protein transport by the Sec complex"/>
    <property type="evidence" value="ECO:0007669"/>
    <property type="project" value="UniProtKB-UniRule"/>
</dbReference>
<feature type="transmembrane region" description="Helical" evidence="10">
    <location>
        <begin position="155"/>
        <end position="176"/>
    </location>
</feature>
<evidence type="ECO:0000256" key="2">
    <source>
        <dbReference type="ARBA" id="ARBA00005751"/>
    </source>
</evidence>
<feature type="transmembrane region" description="Helical" evidence="10">
    <location>
        <begin position="69"/>
        <end position="94"/>
    </location>
</feature>
<keyword evidence="8 10" id="KW-0472">Membrane</keyword>
<comment type="caution">
    <text evidence="10">Lacks conserved residue(s) required for the propagation of feature annotation.</text>
</comment>
<evidence type="ECO:0000256" key="5">
    <source>
        <dbReference type="ARBA" id="ARBA00022927"/>
    </source>
</evidence>
<dbReference type="PIRSF" id="PIRSF004557">
    <property type="entry name" value="SecY"/>
    <property type="match status" value="1"/>
</dbReference>
<dbReference type="PROSITE" id="PS00755">
    <property type="entry name" value="SECY_1"/>
    <property type="match status" value="1"/>
</dbReference>
<dbReference type="Gene3D" id="1.10.3370.10">
    <property type="entry name" value="SecY subunit domain"/>
    <property type="match status" value="1"/>
</dbReference>
<gene>
    <name evidence="10 12" type="primary">secY</name>
    <name evidence="12" type="ORF">ENQ20_03440</name>
</gene>
<comment type="subunit">
    <text evidence="10">Component of the Sec protein translocase complex. Heterotrimer consisting of SecY, SecE and SecG subunits. The heterotrimers can form oligomers, although 1 heterotrimer is thought to be able to translocate proteins. Interacts with the ribosome. Interacts with SecDF, and other proteins may be involved. Interacts with SecA.</text>
</comment>
<dbReference type="InterPro" id="IPR026593">
    <property type="entry name" value="SecY"/>
</dbReference>
<keyword evidence="4 10" id="KW-0812">Transmembrane</keyword>
<comment type="subcellular location">
    <subcellularLocation>
        <location evidence="10">Cell membrane</location>
        <topology evidence="10">Multi-pass membrane protein</topology>
    </subcellularLocation>
    <subcellularLocation>
        <location evidence="1">Membrane</location>
        <topology evidence="1">Multi-pass membrane protein</topology>
    </subcellularLocation>
</comment>
<evidence type="ECO:0000256" key="8">
    <source>
        <dbReference type="ARBA" id="ARBA00023136"/>
    </source>
</evidence>
<evidence type="ECO:0000256" key="6">
    <source>
        <dbReference type="ARBA" id="ARBA00022989"/>
    </source>
</evidence>
<evidence type="ECO:0000256" key="11">
    <source>
        <dbReference type="RuleBase" id="RU004349"/>
    </source>
</evidence>
<keyword evidence="5 10" id="KW-0653">Protein transport</keyword>
<comment type="similarity">
    <text evidence="2 10 11">Belongs to the SecY/SEC61-alpha family.</text>
</comment>
<proteinExistence type="inferred from homology"/>
<name>A0A7C1JWW4_9CHLR</name>
<protein>
    <recommendedName>
        <fullName evidence="9 10">Protein translocase subunit SecY</fullName>
    </recommendedName>
</protein>
<feature type="transmembrane region" description="Helical" evidence="10">
    <location>
        <begin position="371"/>
        <end position="393"/>
    </location>
</feature>
<comment type="caution">
    <text evidence="12">The sequence shown here is derived from an EMBL/GenBank/DDBJ whole genome shotgun (WGS) entry which is preliminary data.</text>
</comment>
<dbReference type="InterPro" id="IPR002208">
    <property type="entry name" value="SecY/SEC61-alpha"/>
</dbReference>
<dbReference type="GO" id="GO:0065002">
    <property type="term" value="P:intracellular protein transmembrane transport"/>
    <property type="evidence" value="ECO:0007669"/>
    <property type="project" value="UniProtKB-UniRule"/>
</dbReference>
<dbReference type="PRINTS" id="PR00303">
    <property type="entry name" value="SECYTRNLCASE"/>
</dbReference>
<feature type="transmembrane region" description="Helical" evidence="10">
    <location>
        <begin position="413"/>
        <end position="432"/>
    </location>
</feature>
<feature type="transmembrane region" description="Helical" evidence="10">
    <location>
        <begin position="274"/>
        <end position="296"/>
    </location>
</feature>
<sequence>MLEAVRNAFRLPDLRQKLLITLGLLMLYRLAANIPLPGVDHQALAVIFQQSDNILLNFLNFFSGGGLSRMGVMALGVYPYITASIILQLLIPIVPALEELSKEGEAGRAKINQYTLWLTIPLALLQAIAQGTLLSSDVIAGGVAVLPNWGFSANAWFPTVTMIIGMTAGTMLGVWLGQLITEQGIGNGVSLIIFAGILSSVPFQVRLLSQNWVLLIVFLIVTVATIILIVWVQEGQRRIPVQYGKRVRTMRGNRMMMVGGQSTYIPLRVNTAGMIPLIFAQSLLILPSTLASYFVARPDWIGAIANSIFQFFSPTNAFYWIFYFLLTAAFTYFYTDVMFRQQNLPETLQKQGGFIPGIRPGPRTEQYLNGVLSRITLVGAVFLGFMAVLPYIVGSLADAIFGGGVGVLTNYNSLIISSSGMLIVVGVVLDTMKQIEAQLLMRNYEGFIR</sequence>
<accession>A0A7C1JWW4</accession>
<dbReference type="HAMAP" id="MF_01465">
    <property type="entry name" value="SecY"/>
    <property type="match status" value="1"/>
</dbReference>
<dbReference type="GO" id="GO:0006605">
    <property type="term" value="P:protein targeting"/>
    <property type="evidence" value="ECO:0007669"/>
    <property type="project" value="UniProtKB-UniRule"/>
</dbReference>